<evidence type="ECO:0000259" key="1">
    <source>
        <dbReference type="Pfam" id="PF08241"/>
    </source>
</evidence>
<evidence type="ECO:0000313" key="2">
    <source>
        <dbReference type="EMBL" id="OGY33419.1"/>
    </source>
</evidence>
<dbReference type="AlphaFoldDB" id="A0A1G1X090"/>
<proteinExistence type="predicted"/>
<dbReference type="Pfam" id="PF08241">
    <property type="entry name" value="Methyltransf_11"/>
    <property type="match status" value="1"/>
</dbReference>
<sequence>MPLRRPPRTDADYNEYVKDFYKKIEDYDWNKITDTKTGLESILHRAREKKMIKLITQWGTGDAYLDVGCGTGLILRHLPKGSVGIDLNPRHLERAKKYVPDATLVLGDAEKLEFPDSSFSTVICTEVLEHLVHPQKALAEIRRVLKPGGRLIGSTPHHALIWKLRWLSSTHYHNEPFHNEFEEDELRALFAGWDIKLLKLGVFRGIFFFVVEKN</sequence>
<dbReference type="CDD" id="cd02440">
    <property type="entry name" value="AdoMet_MTases"/>
    <property type="match status" value="1"/>
</dbReference>
<comment type="caution">
    <text evidence="2">The sequence shown here is derived from an EMBL/GenBank/DDBJ whole genome shotgun (WGS) entry which is preliminary data.</text>
</comment>
<dbReference type="Proteomes" id="UP000177528">
    <property type="component" value="Unassembled WGS sequence"/>
</dbReference>
<accession>A0A1G1X090</accession>
<dbReference type="InterPro" id="IPR029063">
    <property type="entry name" value="SAM-dependent_MTases_sf"/>
</dbReference>
<dbReference type="GO" id="GO:0008757">
    <property type="term" value="F:S-adenosylmethionine-dependent methyltransferase activity"/>
    <property type="evidence" value="ECO:0007669"/>
    <property type="project" value="InterPro"/>
</dbReference>
<feature type="domain" description="Methyltransferase type 11" evidence="1">
    <location>
        <begin position="65"/>
        <end position="152"/>
    </location>
</feature>
<gene>
    <name evidence="2" type="ORF">A3D99_04730</name>
</gene>
<protein>
    <recommendedName>
        <fullName evidence="1">Methyltransferase type 11 domain-containing protein</fullName>
    </recommendedName>
</protein>
<organism evidence="2 3">
    <name type="scientific">Candidatus Andersenbacteria bacterium RIFCSPHIGHO2_12_FULL_45_11</name>
    <dbReference type="NCBI Taxonomy" id="1797281"/>
    <lineage>
        <taxon>Bacteria</taxon>
        <taxon>Candidatus Anderseniibacteriota</taxon>
    </lineage>
</organism>
<dbReference type="InterPro" id="IPR013216">
    <property type="entry name" value="Methyltransf_11"/>
</dbReference>
<evidence type="ECO:0000313" key="3">
    <source>
        <dbReference type="Proteomes" id="UP000177528"/>
    </source>
</evidence>
<reference evidence="2 3" key="1">
    <citation type="journal article" date="2016" name="Nat. Commun.">
        <title>Thousands of microbial genomes shed light on interconnected biogeochemical processes in an aquifer system.</title>
        <authorList>
            <person name="Anantharaman K."/>
            <person name="Brown C.T."/>
            <person name="Hug L.A."/>
            <person name="Sharon I."/>
            <person name="Castelle C.J."/>
            <person name="Probst A.J."/>
            <person name="Thomas B.C."/>
            <person name="Singh A."/>
            <person name="Wilkins M.J."/>
            <person name="Karaoz U."/>
            <person name="Brodie E.L."/>
            <person name="Williams K.H."/>
            <person name="Hubbard S.S."/>
            <person name="Banfield J.F."/>
        </authorList>
    </citation>
    <scope>NUCLEOTIDE SEQUENCE [LARGE SCALE GENOMIC DNA]</scope>
</reference>
<dbReference type="PANTHER" id="PTHR43591:SF24">
    <property type="entry name" value="2-METHOXY-6-POLYPRENYL-1,4-BENZOQUINOL METHYLASE, MITOCHONDRIAL"/>
    <property type="match status" value="1"/>
</dbReference>
<dbReference type="SUPFAM" id="SSF53335">
    <property type="entry name" value="S-adenosyl-L-methionine-dependent methyltransferases"/>
    <property type="match status" value="1"/>
</dbReference>
<dbReference type="Gene3D" id="3.40.50.150">
    <property type="entry name" value="Vaccinia Virus protein VP39"/>
    <property type="match status" value="1"/>
</dbReference>
<dbReference type="EMBL" id="MHHR01000030">
    <property type="protein sequence ID" value="OGY33419.1"/>
    <property type="molecule type" value="Genomic_DNA"/>
</dbReference>
<dbReference type="PANTHER" id="PTHR43591">
    <property type="entry name" value="METHYLTRANSFERASE"/>
    <property type="match status" value="1"/>
</dbReference>
<name>A0A1G1X090_9BACT</name>